<dbReference type="SUPFAM" id="SSF52047">
    <property type="entry name" value="RNI-like"/>
    <property type="match status" value="1"/>
</dbReference>
<keyword evidence="2" id="KW-1185">Reference proteome</keyword>
<dbReference type="InterPro" id="IPR036047">
    <property type="entry name" value="F-box-like_dom_sf"/>
</dbReference>
<reference evidence="1 2" key="1">
    <citation type="submission" date="2014-09" db="EMBL/GenBank/DDBJ databases">
        <authorList>
            <person name="Ellenberger Sabrina"/>
        </authorList>
    </citation>
    <scope>NUCLEOTIDE SEQUENCE [LARGE SCALE GENOMIC DNA]</scope>
    <source>
        <strain evidence="1 2">CBS 412.66</strain>
    </source>
</reference>
<evidence type="ECO:0000313" key="1">
    <source>
        <dbReference type="EMBL" id="CEP12407.1"/>
    </source>
</evidence>
<name>A0A0B7N4W5_9FUNG</name>
<organism evidence="1 2">
    <name type="scientific">Parasitella parasitica</name>
    <dbReference type="NCBI Taxonomy" id="35722"/>
    <lineage>
        <taxon>Eukaryota</taxon>
        <taxon>Fungi</taxon>
        <taxon>Fungi incertae sedis</taxon>
        <taxon>Mucoromycota</taxon>
        <taxon>Mucoromycotina</taxon>
        <taxon>Mucoromycetes</taxon>
        <taxon>Mucorales</taxon>
        <taxon>Mucorineae</taxon>
        <taxon>Mucoraceae</taxon>
        <taxon>Parasitella</taxon>
    </lineage>
</organism>
<dbReference type="Proteomes" id="UP000054107">
    <property type="component" value="Unassembled WGS sequence"/>
</dbReference>
<proteinExistence type="predicted"/>
<dbReference type="SUPFAM" id="SSF81383">
    <property type="entry name" value="F-box domain"/>
    <property type="match status" value="1"/>
</dbReference>
<dbReference type="AlphaFoldDB" id="A0A0B7N4W5"/>
<dbReference type="OrthoDB" id="2242903at2759"/>
<evidence type="ECO:0008006" key="3">
    <source>
        <dbReference type="Google" id="ProtNLM"/>
    </source>
</evidence>
<evidence type="ECO:0000313" key="2">
    <source>
        <dbReference type="Proteomes" id="UP000054107"/>
    </source>
</evidence>
<protein>
    <recommendedName>
        <fullName evidence="3">F-box domain-containing protein</fullName>
    </recommendedName>
</protein>
<accession>A0A0B7N4W5</accession>
<dbReference type="Gene3D" id="1.20.1280.50">
    <property type="match status" value="1"/>
</dbReference>
<dbReference type="EMBL" id="LN727632">
    <property type="protein sequence ID" value="CEP12407.1"/>
    <property type="molecule type" value="Genomic_DNA"/>
</dbReference>
<sequence>MSINDLSTPRFRLPLEVELFILDSVDDIKDLAQCKRVCKAWMPVASRLMLLKPILIVREENAWKFISYLNTNIELKGYVRHLIVTFRAQLNFEYMTDETSLDEENPYKKLLSLVFHENLEIIEGSMDDASSYQLMQNIASQNNGQKKFKLKRIPDPFEEESDTYKNTVICFTESLEHLYLLIPRQISDAGIRLFRSLKKFTCLTSVALSVERNNLVTLKFIIDDCPLLQNLEIDYVGNEGDMTTDQVEHWFEENDTRNDSYLKVLDVSNCFSCNPVEYLVLKYRKIERVLIDLSSYTDQLEAASVLLRMIKALDYKVDLYEITFYPDRRLHLLYNLLFSTLSLHNRVSTHAPSHNEVLAITVTPLNQN</sequence>
<gene>
    <name evidence="1" type="primary">PARPA_06344.1 scaffold 21420</name>
</gene>